<organism evidence="1 2">
    <name type="scientific">Treponema rectale</name>
    <dbReference type="NCBI Taxonomy" id="744512"/>
    <lineage>
        <taxon>Bacteria</taxon>
        <taxon>Pseudomonadati</taxon>
        <taxon>Spirochaetota</taxon>
        <taxon>Spirochaetia</taxon>
        <taxon>Spirochaetales</taxon>
        <taxon>Treponemataceae</taxon>
        <taxon>Treponema</taxon>
    </lineage>
</organism>
<dbReference type="AlphaFoldDB" id="A0A7M1XNH4"/>
<dbReference type="InterPro" id="IPR036412">
    <property type="entry name" value="HAD-like_sf"/>
</dbReference>
<dbReference type="CDD" id="cd02603">
    <property type="entry name" value="HAD_sEH-N_like"/>
    <property type="match status" value="1"/>
</dbReference>
<reference evidence="1 2" key="1">
    <citation type="submission" date="2018-08" db="EMBL/GenBank/DDBJ databases">
        <title>The first complete genome of Treponema rectale (CHPAT), a commensal spirochete of the bovine rectum.</title>
        <authorList>
            <person name="Staton G.J."/>
            <person name="Clegg S.R."/>
            <person name="Carter S.D."/>
            <person name="Radford A.D."/>
            <person name="Darby A."/>
            <person name="Hall N."/>
            <person name="Birtles R.J."/>
            <person name="Evans N.J."/>
        </authorList>
    </citation>
    <scope>NUCLEOTIDE SEQUENCE [LARGE SCALE GENOMIC DNA]</scope>
    <source>
        <strain evidence="1 2">CHPA</strain>
    </source>
</reference>
<dbReference type="SFLD" id="SFLDG01129">
    <property type="entry name" value="C1.5:_HAD__Beta-PGM__Phosphata"/>
    <property type="match status" value="1"/>
</dbReference>
<dbReference type="SFLD" id="SFLDS00003">
    <property type="entry name" value="Haloacid_Dehalogenase"/>
    <property type="match status" value="1"/>
</dbReference>
<evidence type="ECO:0000313" key="1">
    <source>
        <dbReference type="EMBL" id="QOS39682.1"/>
    </source>
</evidence>
<dbReference type="EMBL" id="CP031517">
    <property type="protein sequence ID" value="QOS39682.1"/>
    <property type="molecule type" value="Genomic_DNA"/>
</dbReference>
<proteinExistence type="predicted"/>
<dbReference type="NCBIfam" id="TIGR01549">
    <property type="entry name" value="HAD-SF-IA-v1"/>
    <property type="match status" value="1"/>
</dbReference>
<dbReference type="NCBIfam" id="TIGR01509">
    <property type="entry name" value="HAD-SF-IA-v3"/>
    <property type="match status" value="1"/>
</dbReference>
<name>A0A7M1XNH4_9SPIR</name>
<dbReference type="InterPro" id="IPR006439">
    <property type="entry name" value="HAD-SF_hydro_IA"/>
</dbReference>
<evidence type="ECO:0000313" key="2">
    <source>
        <dbReference type="Proteomes" id="UP000593591"/>
    </source>
</evidence>
<dbReference type="InterPro" id="IPR023214">
    <property type="entry name" value="HAD_sf"/>
</dbReference>
<dbReference type="PRINTS" id="PR00413">
    <property type="entry name" value="HADHALOGNASE"/>
</dbReference>
<dbReference type="Pfam" id="PF00702">
    <property type="entry name" value="Hydrolase"/>
    <property type="match status" value="1"/>
</dbReference>
<gene>
    <name evidence="1" type="ORF">DYE49_04070</name>
</gene>
<dbReference type="Gene3D" id="3.40.50.1000">
    <property type="entry name" value="HAD superfamily/HAD-like"/>
    <property type="match status" value="1"/>
</dbReference>
<dbReference type="Proteomes" id="UP000593591">
    <property type="component" value="Chromosome"/>
</dbReference>
<dbReference type="PANTHER" id="PTHR43611">
    <property type="entry name" value="ALPHA-D-GLUCOSE 1-PHOSPHATE PHOSPHATASE"/>
    <property type="match status" value="1"/>
</dbReference>
<dbReference type="SUPFAM" id="SSF56784">
    <property type="entry name" value="HAD-like"/>
    <property type="match status" value="1"/>
</dbReference>
<dbReference type="KEGG" id="trc:DYE49_04070"/>
<accession>A0A7M1XNH4</accession>
<dbReference type="Gene3D" id="1.10.150.240">
    <property type="entry name" value="Putative phosphatase, domain 2"/>
    <property type="match status" value="1"/>
</dbReference>
<dbReference type="InterPro" id="IPR023198">
    <property type="entry name" value="PGP-like_dom2"/>
</dbReference>
<protein>
    <submittedName>
        <fullName evidence="1">HAD family phosphatase</fullName>
    </submittedName>
</protein>
<sequence length="202" mass="23603">MEIKNIIFDLGGVLIDASGKEYFQALYPDPVLRDKVKEVIHHAPIWDKYDLGIYQKYDDPVESVVALAPEYEKEIKQFFSEELLDAYTPIAKGVELLYDLKKKGYPLYLISNYAKDGYEHISKKYDFFQEFEGTLVSYKVRLRKPDSRIYRLLIEKFDFMAEECLIIDDNIENINTAASLGFQTLLYQEETARDELRKLGVL</sequence>
<dbReference type="PANTHER" id="PTHR43611:SF3">
    <property type="entry name" value="FLAVIN MONONUCLEOTIDE HYDROLASE 1, CHLOROPLATIC"/>
    <property type="match status" value="1"/>
</dbReference>